<dbReference type="SUPFAM" id="SSF55073">
    <property type="entry name" value="Nucleotide cyclase"/>
    <property type="match status" value="1"/>
</dbReference>
<comment type="catalytic activity">
    <reaction evidence="3">
        <text>2 GTP = 3',3'-c-di-GMP + 2 diphosphate</text>
        <dbReference type="Rhea" id="RHEA:24898"/>
        <dbReference type="ChEBI" id="CHEBI:33019"/>
        <dbReference type="ChEBI" id="CHEBI:37565"/>
        <dbReference type="ChEBI" id="CHEBI:58805"/>
        <dbReference type="EC" id="2.7.7.65"/>
    </reaction>
</comment>
<dbReference type="PANTHER" id="PTHR45138:SF9">
    <property type="entry name" value="DIGUANYLATE CYCLASE DGCM-RELATED"/>
    <property type="match status" value="1"/>
</dbReference>
<dbReference type="PROSITE" id="PS50887">
    <property type="entry name" value="GGDEF"/>
    <property type="match status" value="1"/>
</dbReference>
<evidence type="ECO:0000259" key="5">
    <source>
        <dbReference type="PROSITE" id="PS50887"/>
    </source>
</evidence>
<feature type="coiled-coil region" evidence="4">
    <location>
        <begin position="295"/>
        <end position="347"/>
    </location>
</feature>
<dbReference type="PANTHER" id="PTHR45138">
    <property type="entry name" value="REGULATORY COMPONENTS OF SENSORY TRANSDUCTION SYSTEM"/>
    <property type="match status" value="1"/>
</dbReference>
<dbReference type="InterPro" id="IPR043128">
    <property type="entry name" value="Rev_trsase/Diguanyl_cyclase"/>
</dbReference>
<evidence type="ECO:0000313" key="7">
    <source>
        <dbReference type="Proteomes" id="UP000092544"/>
    </source>
</evidence>
<dbReference type="SMART" id="SM00267">
    <property type="entry name" value="GGDEF"/>
    <property type="match status" value="1"/>
</dbReference>
<dbReference type="InterPro" id="IPR000160">
    <property type="entry name" value="GGDEF_dom"/>
</dbReference>
<dbReference type="InterPro" id="IPR048516">
    <property type="entry name" value="DGCcoil"/>
</dbReference>
<evidence type="ECO:0000256" key="4">
    <source>
        <dbReference type="SAM" id="Coils"/>
    </source>
</evidence>
<reference evidence="6 7" key="1">
    <citation type="submission" date="2016-06" db="EMBL/GenBank/DDBJ databases">
        <authorList>
            <person name="Kjaerup R.B."/>
            <person name="Dalgaard T.S."/>
            <person name="Juul-Madsen H.R."/>
        </authorList>
    </citation>
    <scope>NUCLEOTIDE SEQUENCE [LARGE SCALE GENOMIC DNA]</scope>
    <source>
        <strain evidence="6 7">CECT 8886</strain>
    </source>
</reference>
<sequence>MTESAQDKLIGALRKAISRISLLAEGNDPEVDSVIRQIRQNITKGADADKIQAMLSAAEPHLLNSEETHLNRAKQVRETLHDLIDLLEVNHKKRLPSSEKKALESLIRLHWQSPPSWPYLFSSYLALAKTTLSLETTEESSKQSLIKRLFHRTKKQQDTQNSQEIMAQISHTLSSLLTNLSLSHEYDEQIIALREVLANSNDLQQLPDLLDEVINLIIISTGKTQEGLTNYLNELNQQLASMNTSIVSHYKSQKTLIENRDGLNVKLEKQVSDTNLATQSATDLNELKELIDTRMKAMTTTMVDYKQQMMLLEKETHQSIISLKSKVDQMEKEASSMRTKLQEKLAQAMTDALTNLPNRAAYQDSILPLVQSSKKSGKKLFLAVCDIDHFKQVNDTWGHQAGDKVLRLVTRQLLNSLSNKDMIFRYGGEEFVALFVNSNEQEAIHKAETIRAAVESAPFNVNGAPITITISIGMACHRVTEDHDSLFERADKQLYIAKQAGRNIVKVDQTKE</sequence>
<name>A0A1A8T4M9_9GAMM</name>
<keyword evidence="6" id="KW-0808">Transferase</keyword>
<dbReference type="EC" id="2.7.7.65" evidence="2"/>
<dbReference type="EMBL" id="FLOB01000001">
    <property type="protein sequence ID" value="SBS26912.1"/>
    <property type="molecule type" value="Genomic_DNA"/>
</dbReference>
<dbReference type="GO" id="GO:0005886">
    <property type="term" value="C:plasma membrane"/>
    <property type="evidence" value="ECO:0007669"/>
    <property type="project" value="TreeGrafter"/>
</dbReference>
<dbReference type="OrthoDB" id="9812260at2"/>
<dbReference type="Gene3D" id="3.30.70.270">
    <property type="match status" value="1"/>
</dbReference>
<dbReference type="Pfam" id="PF20975">
    <property type="entry name" value="DGCcoil"/>
    <property type="match status" value="1"/>
</dbReference>
<dbReference type="InterPro" id="IPR050469">
    <property type="entry name" value="Diguanylate_Cyclase"/>
</dbReference>
<dbReference type="RefSeq" id="WP_067012755.1">
    <property type="nucleotide sequence ID" value="NZ_FLOB01000001.1"/>
</dbReference>
<dbReference type="STRING" id="1792290.MSP8886_00742"/>
<accession>A0A1A8T4M9</accession>
<keyword evidence="7" id="KW-1185">Reference proteome</keyword>
<organism evidence="6 7">
    <name type="scientific">Marinomonas spartinae</name>
    <dbReference type="NCBI Taxonomy" id="1792290"/>
    <lineage>
        <taxon>Bacteria</taxon>
        <taxon>Pseudomonadati</taxon>
        <taxon>Pseudomonadota</taxon>
        <taxon>Gammaproteobacteria</taxon>
        <taxon>Oceanospirillales</taxon>
        <taxon>Oceanospirillaceae</taxon>
        <taxon>Marinomonas</taxon>
    </lineage>
</organism>
<keyword evidence="4" id="KW-0175">Coiled coil</keyword>
<dbReference type="FunFam" id="3.30.70.270:FF:000001">
    <property type="entry name" value="Diguanylate cyclase domain protein"/>
    <property type="match status" value="1"/>
</dbReference>
<feature type="domain" description="GGDEF" evidence="5">
    <location>
        <begin position="378"/>
        <end position="510"/>
    </location>
</feature>
<dbReference type="InterPro" id="IPR029787">
    <property type="entry name" value="Nucleotide_cyclase"/>
</dbReference>
<evidence type="ECO:0000256" key="3">
    <source>
        <dbReference type="ARBA" id="ARBA00034247"/>
    </source>
</evidence>
<dbReference type="CDD" id="cd01949">
    <property type="entry name" value="GGDEF"/>
    <property type="match status" value="1"/>
</dbReference>
<dbReference type="GO" id="GO:0052621">
    <property type="term" value="F:diguanylate cyclase activity"/>
    <property type="evidence" value="ECO:0007669"/>
    <property type="project" value="UniProtKB-EC"/>
</dbReference>
<evidence type="ECO:0000256" key="1">
    <source>
        <dbReference type="ARBA" id="ARBA00001946"/>
    </source>
</evidence>
<evidence type="ECO:0000313" key="6">
    <source>
        <dbReference type="EMBL" id="SBS26912.1"/>
    </source>
</evidence>
<dbReference type="Pfam" id="PF00990">
    <property type="entry name" value="GGDEF"/>
    <property type="match status" value="1"/>
</dbReference>
<comment type="cofactor">
    <cofactor evidence="1">
        <name>Mg(2+)</name>
        <dbReference type="ChEBI" id="CHEBI:18420"/>
    </cofactor>
</comment>
<keyword evidence="6" id="KW-0548">Nucleotidyltransferase</keyword>
<gene>
    <name evidence="6" type="primary">dosC_1</name>
    <name evidence="6" type="ORF">MSP8886_00742</name>
</gene>
<evidence type="ECO:0000256" key="2">
    <source>
        <dbReference type="ARBA" id="ARBA00012528"/>
    </source>
</evidence>
<dbReference type="Proteomes" id="UP000092544">
    <property type="component" value="Unassembled WGS sequence"/>
</dbReference>
<dbReference type="GO" id="GO:1902201">
    <property type="term" value="P:negative regulation of bacterial-type flagellum-dependent cell motility"/>
    <property type="evidence" value="ECO:0007669"/>
    <property type="project" value="TreeGrafter"/>
</dbReference>
<dbReference type="AlphaFoldDB" id="A0A1A8T4M9"/>
<dbReference type="NCBIfam" id="TIGR00254">
    <property type="entry name" value="GGDEF"/>
    <property type="match status" value="1"/>
</dbReference>
<protein>
    <recommendedName>
        <fullName evidence="2">diguanylate cyclase</fullName>
        <ecNumber evidence="2">2.7.7.65</ecNumber>
    </recommendedName>
</protein>
<dbReference type="GO" id="GO:0043709">
    <property type="term" value="P:cell adhesion involved in single-species biofilm formation"/>
    <property type="evidence" value="ECO:0007669"/>
    <property type="project" value="TreeGrafter"/>
</dbReference>
<proteinExistence type="predicted"/>